<comment type="caution">
    <text evidence="1">The sequence shown here is derived from an EMBL/GenBank/DDBJ whole genome shotgun (WGS) entry which is preliminary data.</text>
</comment>
<reference evidence="1 2" key="1">
    <citation type="journal article" date="2016" name="Nat. Commun.">
        <title>Extremotolerant tardigrade genome and improved radiotolerance of human cultured cells by tardigrade-unique protein.</title>
        <authorList>
            <person name="Hashimoto T."/>
            <person name="Horikawa D.D."/>
            <person name="Saito Y."/>
            <person name="Kuwahara H."/>
            <person name="Kozuka-Hata H."/>
            <person name="Shin-I T."/>
            <person name="Minakuchi Y."/>
            <person name="Ohishi K."/>
            <person name="Motoyama A."/>
            <person name="Aizu T."/>
            <person name="Enomoto A."/>
            <person name="Kondo K."/>
            <person name="Tanaka S."/>
            <person name="Hara Y."/>
            <person name="Koshikawa S."/>
            <person name="Sagara H."/>
            <person name="Miura T."/>
            <person name="Yokobori S."/>
            <person name="Miyagawa K."/>
            <person name="Suzuki Y."/>
            <person name="Kubo T."/>
            <person name="Oyama M."/>
            <person name="Kohara Y."/>
            <person name="Fujiyama A."/>
            <person name="Arakawa K."/>
            <person name="Katayama T."/>
            <person name="Toyoda A."/>
            <person name="Kunieda T."/>
        </authorList>
    </citation>
    <scope>NUCLEOTIDE SEQUENCE [LARGE SCALE GENOMIC DNA]</scope>
    <source>
        <strain evidence="1 2">YOKOZUNA-1</strain>
    </source>
</reference>
<gene>
    <name evidence="1" type="primary">RvY_02304-1</name>
    <name evidence="1" type="synonym">RvY_02304.1</name>
    <name evidence="1" type="ORF">RvY_02304</name>
</gene>
<dbReference type="AlphaFoldDB" id="A0A1D1UJ80"/>
<evidence type="ECO:0000313" key="2">
    <source>
        <dbReference type="Proteomes" id="UP000186922"/>
    </source>
</evidence>
<dbReference type="EMBL" id="BDGG01000001">
    <property type="protein sequence ID" value="GAU89794.1"/>
    <property type="molecule type" value="Genomic_DNA"/>
</dbReference>
<protein>
    <submittedName>
        <fullName evidence="1">Uncharacterized protein</fullName>
    </submittedName>
</protein>
<name>A0A1D1UJ80_RAMVA</name>
<proteinExistence type="predicted"/>
<sequence>METGVKCNCNLQLHHFTLQFTLHGPSACNAHHYDKSSVHRWSDFPQKNQFMVARTVQATSETTTCVNRNRTEICG</sequence>
<keyword evidence="2" id="KW-1185">Reference proteome</keyword>
<accession>A0A1D1UJ80</accession>
<organism evidence="1 2">
    <name type="scientific">Ramazzottius varieornatus</name>
    <name type="common">Water bear</name>
    <name type="synonym">Tardigrade</name>
    <dbReference type="NCBI Taxonomy" id="947166"/>
    <lineage>
        <taxon>Eukaryota</taxon>
        <taxon>Metazoa</taxon>
        <taxon>Ecdysozoa</taxon>
        <taxon>Tardigrada</taxon>
        <taxon>Eutardigrada</taxon>
        <taxon>Parachela</taxon>
        <taxon>Hypsibioidea</taxon>
        <taxon>Ramazzottiidae</taxon>
        <taxon>Ramazzottius</taxon>
    </lineage>
</organism>
<dbReference type="Proteomes" id="UP000186922">
    <property type="component" value="Unassembled WGS sequence"/>
</dbReference>
<evidence type="ECO:0000313" key="1">
    <source>
        <dbReference type="EMBL" id="GAU89794.1"/>
    </source>
</evidence>